<dbReference type="InterPro" id="IPR029068">
    <property type="entry name" value="Glyas_Bleomycin-R_OHBP_Dase"/>
</dbReference>
<comment type="caution">
    <text evidence="2">The sequence shown here is derived from an EMBL/GenBank/DDBJ whole genome shotgun (WGS) entry which is preliminary data.</text>
</comment>
<feature type="domain" description="PhnB-like" evidence="1">
    <location>
        <begin position="8"/>
        <end position="133"/>
    </location>
</feature>
<dbReference type="Gene3D" id="3.30.720.110">
    <property type="match status" value="1"/>
</dbReference>
<dbReference type="Gene3D" id="3.30.720.100">
    <property type="match status" value="1"/>
</dbReference>
<proteinExistence type="predicted"/>
<dbReference type="OrthoDB" id="9806473at2"/>
<gene>
    <name evidence="2" type="ORF">DL346_22320</name>
</gene>
<protein>
    <submittedName>
        <fullName evidence="2">VOC family protein</fullName>
    </submittedName>
</protein>
<evidence type="ECO:0000313" key="3">
    <source>
        <dbReference type="Proteomes" id="UP000249260"/>
    </source>
</evidence>
<dbReference type="Proteomes" id="UP000249260">
    <property type="component" value="Unassembled WGS sequence"/>
</dbReference>
<feature type="domain" description="PhnB-like" evidence="1">
    <location>
        <begin position="144"/>
        <end position="264"/>
    </location>
</feature>
<keyword evidence="3" id="KW-1185">Reference proteome</keyword>
<dbReference type="RefSeq" id="WP_112884564.1">
    <property type="nucleotide sequence ID" value="NZ_QLUW01000004.1"/>
</dbReference>
<reference evidence="2 3" key="1">
    <citation type="submission" date="2018-06" db="EMBL/GenBank/DDBJ databases">
        <title>Paenibacillus montanisoli sp. nov., isolated from mountain area soil.</title>
        <authorList>
            <person name="Wu M."/>
        </authorList>
    </citation>
    <scope>NUCLEOTIDE SEQUENCE [LARGE SCALE GENOMIC DNA]</scope>
    <source>
        <strain evidence="2 3">RA17</strain>
    </source>
</reference>
<dbReference type="Gene3D" id="3.10.180.10">
    <property type="entry name" value="2,3-Dihydroxybiphenyl 1,2-Dioxygenase, domain 1"/>
    <property type="match status" value="1"/>
</dbReference>
<name>A0A328TWA1_9BACL</name>
<dbReference type="PANTHER" id="PTHR33990">
    <property type="entry name" value="PROTEIN YJDN-RELATED"/>
    <property type="match status" value="1"/>
</dbReference>
<accession>A0A328TWA1</accession>
<sequence length="304" mass="34665">MSRTNQIIVPHLWFDKEAKEAAEFYASVFPDSKITNVTTLKNTPSGESDIVSFEVWGQKFMAISAGPYFKLNPSVSFIVNFDPSRDKDAGERINEVWNKLSDGGTALMPLDKYPFSERYGWIQDKYGVSWQLILTNPEGEERPAIVPSLLFVGDQCGKAEEAIRSYLSVFKNAKQGLIARYPAGMEPNKEGTVMFADFMLENQWFAAMDSAHEHKFRFNEAISFMVYCDTQEDIDYYWEKLSAVPEAEQCGWLKDQYGVSWQIVPTEMDEMMGKGTPEQIACVTKAFLKMKKFDLAELQRAYKG</sequence>
<organism evidence="2 3">
    <name type="scientific">Paenibacillus montanisoli</name>
    <dbReference type="NCBI Taxonomy" id="2081970"/>
    <lineage>
        <taxon>Bacteria</taxon>
        <taxon>Bacillati</taxon>
        <taxon>Bacillota</taxon>
        <taxon>Bacilli</taxon>
        <taxon>Bacillales</taxon>
        <taxon>Paenibacillaceae</taxon>
        <taxon>Paenibacillus</taxon>
    </lineage>
</organism>
<evidence type="ECO:0000313" key="2">
    <source>
        <dbReference type="EMBL" id="RAP74777.1"/>
    </source>
</evidence>
<dbReference type="InterPro" id="IPR028973">
    <property type="entry name" value="PhnB-like"/>
</dbReference>
<dbReference type="EMBL" id="QLUW01000004">
    <property type="protein sequence ID" value="RAP74777.1"/>
    <property type="molecule type" value="Genomic_DNA"/>
</dbReference>
<dbReference type="SUPFAM" id="SSF54593">
    <property type="entry name" value="Glyoxalase/Bleomycin resistance protein/Dihydroxybiphenyl dioxygenase"/>
    <property type="match status" value="2"/>
</dbReference>
<dbReference type="Pfam" id="PF06983">
    <property type="entry name" value="3-dmu-9_3-mt"/>
    <property type="match status" value="2"/>
</dbReference>
<dbReference type="CDD" id="cd06588">
    <property type="entry name" value="PhnB_like"/>
    <property type="match status" value="2"/>
</dbReference>
<dbReference type="AlphaFoldDB" id="A0A328TWA1"/>
<evidence type="ECO:0000259" key="1">
    <source>
        <dbReference type="Pfam" id="PF06983"/>
    </source>
</evidence>